<dbReference type="Proteomes" id="UP000694425">
    <property type="component" value="Unplaced"/>
</dbReference>
<feature type="compositionally biased region" description="Polar residues" evidence="1">
    <location>
        <begin position="122"/>
        <end position="132"/>
    </location>
</feature>
<reference evidence="2" key="2">
    <citation type="submission" date="2025-09" db="UniProtKB">
        <authorList>
            <consortium name="Ensembl"/>
        </authorList>
    </citation>
    <scope>IDENTIFICATION</scope>
</reference>
<evidence type="ECO:0000256" key="1">
    <source>
        <dbReference type="SAM" id="MobiDB-lite"/>
    </source>
</evidence>
<keyword evidence="3" id="KW-1185">Reference proteome</keyword>
<organism evidence="2 3">
    <name type="scientific">Neovison vison</name>
    <name type="common">American mink</name>
    <name type="synonym">Mustela vison</name>
    <dbReference type="NCBI Taxonomy" id="452646"/>
    <lineage>
        <taxon>Eukaryota</taxon>
        <taxon>Metazoa</taxon>
        <taxon>Chordata</taxon>
        <taxon>Craniata</taxon>
        <taxon>Vertebrata</taxon>
        <taxon>Euteleostomi</taxon>
        <taxon>Mammalia</taxon>
        <taxon>Eutheria</taxon>
        <taxon>Laurasiatheria</taxon>
        <taxon>Carnivora</taxon>
        <taxon>Caniformia</taxon>
        <taxon>Musteloidea</taxon>
        <taxon>Mustelidae</taxon>
        <taxon>Mustelinae</taxon>
        <taxon>Neogale</taxon>
    </lineage>
</organism>
<feature type="region of interest" description="Disordered" evidence="1">
    <location>
        <begin position="116"/>
        <end position="139"/>
    </location>
</feature>
<dbReference type="AlphaFoldDB" id="A0A8C7AZP7"/>
<protein>
    <submittedName>
        <fullName evidence="2">Uncharacterized protein</fullName>
    </submittedName>
</protein>
<evidence type="ECO:0000313" key="3">
    <source>
        <dbReference type="Proteomes" id="UP000694425"/>
    </source>
</evidence>
<reference evidence="2" key="1">
    <citation type="submission" date="2025-08" db="UniProtKB">
        <authorList>
            <consortium name="Ensembl"/>
        </authorList>
    </citation>
    <scope>IDENTIFICATION</scope>
</reference>
<sequence>MCTCSALFWLKAFSHRLQWNAGGARLPVWIRLCRSSWLGLANAFSQAPHLNTRGFWELSEGCVARLKAFLHTGHTWMRSRPCVSRLWCSSAAAEAKLRPHSRHGCARPSFSGCPPCARPADTSATCSGSETPELSRWPE</sequence>
<dbReference type="GeneTree" id="ENSGT01030000234871"/>
<accession>A0A8C7AZP7</accession>
<dbReference type="Ensembl" id="ENSNVIT00000017024.1">
    <property type="protein sequence ID" value="ENSNVIP00000014581.1"/>
    <property type="gene ID" value="ENSNVIG00000011446.1"/>
</dbReference>
<name>A0A8C7AZP7_NEOVI</name>
<evidence type="ECO:0000313" key="2">
    <source>
        <dbReference type="Ensembl" id="ENSNVIP00000014581.1"/>
    </source>
</evidence>
<proteinExistence type="predicted"/>